<dbReference type="NCBIfam" id="TIGR00546">
    <property type="entry name" value="lnt"/>
    <property type="match status" value="1"/>
</dbReference>
<dbReference type="SUPFAM" id="SSF56317">
    <property type="entry name" value="Carbon-nitrogen hydrolase"/>
    <property type="match status" value="1"/>
</dbReference>
<dbReference type="Pfam" id="PF20154">
    <property type="entry name" value="LNT_N"/>
    <property type="match status" value="1"/>
</dbReference>
<evidence type="ECO:0000256" key="1">
    <source>
        <dbReference type="ARBA" id="ARBA00004651"/>
    </source>
</evidence>
<dbReference type="HAMAP" id="MF_01148">
    <property type="entry name" value="Lnt"/>
    <property type="match status" value="1"/>
</dbReference>
<dbReference type="PANTHER" id="PTHR38686:SF1">
    <property type="entry name" value="APOLIPOPROTEIN N-ACYLTRANSFERASE"/>
    <property type="match status" value="1"/>
</dbReference>
<comment type="subcellular location">
    <subcellularLocation>
        <location evidence="1 9">Cell membrane</location>
        <topology evidence="1 9">Multi-pass membrane protein</topology>
    </subcellularLocation>
</comment>
<dbReference type="InterPro" id="IPR003010">
    <property type="entry name" value="C-N_Hydrolase"/>
</dbReference>
<feature type="transmembrane region" description="Helical" evidence="9">
    <location>
        <begin position="75"/>
        <end position="98"/>
    </location>
</feature>
<evidence type="ECO:0000256" key="5">
    <source>
        <dbReference type="ARBA" id="ARBA00022692"/>
    </source>
</evidence>
<keyword evidence="11" id="KW-0449">Lipoprotein</keyword>
<dbReference type="GO" id="GO:0042158">
    <property type="term" value="P:lipoprotein biosynthetic process"/>
    <property type="evidence" value="ECO:0007669"/>
    <property type="project" value="UniProtKB-UniRule"/>
</dbReference>
<comment type="pathway">
    <text evidence="9">Protein modification; lipoprotein biosynthesis (N-acyl transfer).</text>
</comment>
<keyword evidence="7 9" id="KW-0472">Membrane</keyword>
<evidence type="ECO:0000256" key="6">
    <source>
        <dbReference type="ARBA" id="ARBA00022989"/>
    </source>
</evidence>
<dbReference type="InterPro" id="IPR036526">
    <property type="entry name" value="C-N_Hydrolase_sf"/>
</dbReference>
<comment type="caution">
    <text evidence="11">The sequence shown here is derived from an EMBL/GenBank/DDBJ whole genome shotgun (WGS) entry which is preliminary data.</text>
</comment>
<dbReference type="RefSeq" id="WP_146390789.1">
    <property type="nucleotide sequence ID" value="NZ_SJPK01000003.1"/>
</dbReference>
<feature type="transmembrane region" description="Helical" evidence="9">
    <location>
        <begin position="557"/>
        <end position="581"/>
    </location>
</feature>
<name>A0A5C5YC02_9BACT</name>
<dbReference type="UniPathway" id="UPA00666"/>
<dbReference type="GO" id="GO:0005886">
    <property type="term" value="C:plasma membrane"/>
    <property type="evidence" value="ECO:0007669"/>
    <property type="project" value="UniProtKB-SubCell"/>
</dbReference>
<sequence length="596" mass="64698">MKLISTNAWLAAIASGVLLYLTGPGFDLWPLAFVALTPLILLASHSEKSVRLPVYASFFAYYFVSLQGLRHAHPLMILPLLALAGYLAVYPLLFVVLLRRWSRCLVQPSEEAATVRTRWDRWRAHLPVALVAASLWVGGEWVRNHFATGISVLMLGHSLAGMAAPTMIQIVDLFGTYGVSFLLVLTSVAAADVCLLAMSRRGSPSRWTNDDRDRRFSRGWQTSLPIAGVAAAGAYFYGAAALTHPTAESDTTLMLIGRDEQTEYQQDLGREQQIFAAFARQTIAAVSQSPIPIDAVVWPESMLSGGQPWYIAEEDLAVPEELATGRDGPPLTVPEMRQIISQSQADFVRRNRNIQAAMSAGSTNQPPAIIGGCGIVRYGASAEQFSGIVLVGEDGTVQDTYAKNHLVMFGEYIPLIKSIPVLKEMVPAGLGLAAGVGPASFDVGGFRVLPNLCIETAVERIAVDHMRTLWKRDADLLPEAIVTLTNDAWFDHSAVVAHHLRCAQMVAIGCRRPILSAANGGPTAWIDSMGRVVSQLPAGEAGEIVAKPRIDDRVSFYVRYGAMPASVMGVLWAAGLGLCLLQRVHNRYRRRLDSGG</sequence>
<keyword evidence="6 9" id="KW-1133">Transmembrane helix</keyword>
<dbReference type="GO" id="GO:0016410">
    <property type="term" value="F:N-acyltransferase activity"/>
    <property type="evidence" value="ECO:0007669"/>
    <property type="project" value="UniProtKB-UniRule"/>
</dbReference>
<evidence type="ECO:0000256" key="8">
    <source>
        <dbReference type="ARBA" id="ARBA00023315"/>
    </source>
</evidence>
<dbReference type="PROSITE" id="PS50263">
    <property type="entry name" value="CN_HYDROLASE"/>
    <property type="match status" value="1"/>
</dbReference>
<dbReference type="InterPro" id="IPR045378">
    <property type="entry name" value="LNT_N"/>
</dbReference>
<dbReference type="EC" id="2.3.1.269" evidence="9"/>
<dbReference type="EMBL" id="SJPK01000003">
    <property type="protein sequence ID" value="TWT73247.1"/>
    <property type="molecule type" value="Genomic_DNA"/>
</dbReference>
<reference evidence="11 12" key="1">
    <citation type="submission" date="2019-02" db="EMBL/GenBank/DDBJ databases">
        <title>Deep-cultivation of Planctomycetes and their phenomic and genomic characterization uncovers novel biology.</title>
        <authorList>
            <person name="Wiegand S."/>
            <person name="Jogler M."/>
            <person name="Boedeker C."/>
            <person name="Pinto D."/>
            <person name="Vollmers J."/>
            <person name="Rivas-Marin E."/>
            <person name="Kohn T."/>
            <person name="Peeters S.H."/>
            <person name="Heuer A."/>
            <person name="Rast P."/>
            <person name="Oberbeckmann S."/>
            <person name="Bunk B."/>
            <person name="Jeske O."/>
            <person name="Meyerdierks A."/>
            <person name="Storesund J.E."/>
            <person name="Kallscheuer N."/>
            <person name="Luecker S."/>
            <person name="Lage O.M."/>
            <person name="Pohl T."/>
            <person name="Merkel B.J."/>
            <person name="Hornburger P."/>
            <person name="Mueller R.-W."/>
            <person name="Bruemmer F."/>
            <person name="Labrenz M."/>
            <person name="Spormann A.M."/>
            <person name="Op Den Camp H."/>
            <person name="Overmann J."/>
            <person name="Amann R."/>
            <person name="Jetten M.S.M."/>
            <person name="Mascher T."/>
            <person name="Medema M.H."/>
            <person name="Devos D.P."/>
            <person name="Kaster A.-K."/>
            <person name="Ovreas L."/>
            <person name="Rohde M."/>
            <person name="Galperin M.Y."/>
            <person name="Jogler C."/>
        </authorList>
    </citation>
    <scope>NUCLEOTIDE SEQUENCE [LARGE SCALE GENOMIC DNA]</scope>
    <source>
        <strain evidence="11 12">CA85</strain>
    </source>
</reference>
<keyword evidence="4 9" id="KW-0808">Transferase</keyword>
<feature type="transmembrane region" description="Helical" evidence="9">
    <location>
        <begin position="7"/>
        <end position="22"/>
    </location>
</feature>
<keyword evidence="8 9" id="KW-0012">Acyltransferase</keyword>
<keyword evidence="5 9" id="KW-0812">Transmembrane</keyword>
<dbReference type="Proteomes" id="UP000318053">
    <property type="component" value="Unassembled WGS sequence"/>
</dbReference>
<organism evidence="11 12">
    <name type="scientific">Allorhodopirellula solitaria</name>
    <dbReference type="NCBI Taxonomy" id="2527987"/>
    <lineage>
        <taxon>Bacteria</taxon>
        <taxon>Pseudomonadati</taxon>
        <taxon>Planctomycetota</taxon>
        <taxon>Planctomycetia</taxon>
        <taxon>Pirellulales</taxon>
        <taxon>Pirellulaceae</taxon>
        <taxon>Allorhodopirellula</taxon>
    </lineage>
</organism>
<dbReference type="OrthoDB" id="9804277at2"/>
<dbReference type="AlphaFoldDB" id="A0A5C5YC02"/>
<evidence type="ECO:0000256" key="7">
    <source>
        <dbReference type="ARBA" id="ARBA00023136"/>
    </source>
</evidence>
<dbReference type="Gene3D" id="3.60.110.10">
    <property type="entry name" value="Carbon-nitrogen hydrolase"/>
    <property type="match status" value="1"/>
</dbReference>
<comment type="similarity">
    <text evidence="2 9">Belongs to the CN hydrolase family. Apolipoprotein N-acyltransferase subfamily.</text>
</comment>
<feature type="domain" description="CN hydrolase" evidence="10">
    <location>
        <begin position="264"/>
        <end position="550"/>
    </location>
</feature>
<dbReference type="InterPro" id="IPR004563">
    <property type="entry name" value="Apolipo_AcylTrfase"/>
</dbReference>
<evidence type="ECO:0000256" key="3">
    <source>
        <dbReference type="ARBA" id="ARBA00022475"/>
    </source>
</evidence>
<dbReference type="Pfam" id="PF00795">
    <property type="entry name" value="CN_hydrolase"/>
    <property type="match status" value="1"/>
</dbReference>
<evidence type="ECO:0000256" key="2">
    <source>
        <dbReference type="ARBA" id="ARBA00010065"/>
    </source>
</evidence>
<comment type="function">
    <text evidence="9">Catalyzes the phospholipid dependent N-acylation of the N-terminal cysteine of apolipoprotein, the last step in lipoprotein maturation.</text>
</comment>
<evidence type="ECO:0000313" key="11">
    <source>
        <dbReference type="EMBL" id="TWT73247.1"/>
    </source>
</evidence>
<comment type="catalytic activity">
    <reaction evidence="9">
        <text>N-terminal S-1,2-diacyl-sn-glyceryl-L-cysteinyl-[lipoprotein] + a glycerophospholipid = N-acyl-S-1,2-diacyl-sn-glyceryl-L-cysteinyl-[lipoprotein] + a 2-acyl-sn-glycero-3-phospholipid + H(+)</text>
        <dbReference type="Rhea" id="RHEA:48228"/>
        <dbReference type="Rhea" id="RHEA-COMP:14681"/>
        <dbReference type="Rhea" id="RHEA-COMP:14684"/>
        <dbReference type="ChEBI" id="CHEBI:15378"/>
        <dbReference type="ChEBI" id="CHEBI:136912"/>
        <dbReference type="ChEBI" id="CHEBI:140656"/>
        <dbReference type="ChEBI" id="CHEBI:140657"/>
        <dbReference type="ChEBI" id="CHEBI:140660"/>
        <dbReference type="EC" id="2.3.1.269"/>
    </reaction>
</comment>
<keyword evidence="3 9" id="KW-1003">Cell membrane</keyword>
<accession>A0A5C5YC02</accession>
<protein>
    <recommendedName>
        <fullName evidence="9">Apolipoprotein N-acyltransferase</fullName>
        <shortName evidence="9">ALP N-acyltransferase</shortName>
        <ecNumber evidence="9">2.3.1.269</ecNumber>
    </recommendedName>
</protein>
<feature type="transmembrane region" description="Helical" evidence="9">
    <location>
        <begin position="177"/>
        <end position="198"/>
    </location>
</feature>
<gene>
    <name evidence="9 11" type="primary">lnt</name>
    <name evidence="11" type="ORF">CA85_17150</name>
</gene>
<proteinExistence type="inferred from homology"/>
<feature type="transmembrane region" description="Helical" evidence="9">
    <location>
        <begin position="219"/>
        <end position="238"/>
    </location>
</feature>
<evidence type="ECO:0000256" key="4">
    <source>
        <dbReference type="ARBA" id="ARBA00022679"/>
    </source>
</evidence>
<feature type="transmembrane region" description="Helical" evidence="9">
    <location>
        <begin position="152"/>
        <end position="171"/>
    </location>
</feature>
<evidence type="ECO:0000259" key="10">
    <source>
        <dbReference type="PROSITE" id="PS50263"/>
    </source>
</evidence>
<evidence type="ECO:0000313" key="12">
    <source>
        <dbReference type="Proteomes" id="UP000318053"/>
    </source>
</evidence>
<evidence type="ECO:0000256" key="9">
    <source>
        <dbReference type="HAMAP-Rule" id="MF_01148"/>
    </source>
</evidence>
<keyword evidence="12" id="KW-1185">Reference proteome</keyword>
<dbReference type="PANTHER" id="PTHR38686">
    <property type="entry name" value="APOLIPOPROTEIN N-ACYLTRANSFERASE"/>
    <property type="match status" value="1"/>
</dbReference>